<feature type="compositionally biased region" description="Basic residues" evidence="1">
    <location>
        <begin position="480"/>
        <end position="491"/>
    </location>
</feature>
<evidence type="ECO:0008006" key="6">
    <source>
        <dbReference type="Google" id="ProtNLM"/>
    </source>
</evidence>
<keyword evidence="5" id="KW-1185">Reference proteome</keyword>
<dbReference type="Gene3D" id="2.60.40.10">
    <property type="entry name" value="Immunoglobulins"/>
    <property type="match status" value="1"/>
</dbReference>
<feature type="compositionally biased region" description="Gly residues" evidence="1">
    <location>
        <begin position="527"/>
        <end position="536"/>
    </location>
</feature>
<dbReference type="CDD" id="cd06257">
    <property type="entry name" value="DnaJ"/>
    <property type="match status" value="1"/>
</dbReference>
<feature type="region of interest" description="Disordered" evidence="1">
    <location>
        <begin position="156"/>
        <end position="258"/>
    </location>
</feature>
<reference evidence="4 5" key="1">
    <citation type="journal article" date="2024" name="Nat. Commun.">
        <title>Phylogenomics reveals the evolutionary origins of lichenization in chlorophyte algae.</title>
        <authorList>
            <person name="Puginier C."/>
            <person name="Libourel C."/>
            <person name="Otte J."/>
            <person name="Skaloud P."/>
            <person name="Haon M."/>
            <person name="Grisel S."/>
            <person name="Petersen M."/>
            <person name="Berrin J.G."/>
            <person name="Delaux P.M."/>
            <person name="Dal Grande F."/>
            <person name="Keller J."/>
        </authorList>
    </citation>
    <scope>NUCLEOTIDE SEQUENCE [LARGE SCALE GENOMIC DNA]</scope>
    <source>
        <strain evidence="4 5">SAG 245.80</strain>
    </source>
</reference>
<dbReference type="GO" id="GO:0005737">
    <property type="term" value="C:cytoplasm"/>
    <property type="evidence" value="ECO:0007669"/>
    <property type="project" value="TreeGrafter"/>
</dbReference>
<dbReference type="InterPro" id="IPR001623">
    <property type="entry name" value="DnaJ_domain"/>
</dbReference>
<feature type="domain" description="J" evidence="2">
    <location>
        <begin position="7"/>
        <end position="75"/>
    </location>
</feature>
<organism evidence="4 5">
    <name type="scientific">Elliptochloris bilobata</name>
    <dbReference type="NCBI Taxonomy" id="381761"/>
    <lineage>
        <taxon>Eukaryota</taxon>
        <taxon>Viridiplantae</taxon>
        <taxon>Chlorophyta</taxon>
        <taxon>core chlorophytes</taxon>
        <taxon>Trebouxiophyceae</taxon>
        <taxon>Trebouxiophyceae incertae sedis</taxon>
        <taxon>Elliptochloris clade</taxon>
        <taxon>Elliptochloris</taxon>
    </lineage>
</organism>
<accession>A0AAW1RML8</accession>
<dbReference type="GO" id="GO:0051087">
    <property type="term" value="F:protein-folding chaperone binding"/>
    <property type="evidence" value="ECO:0007669"/>
    <property type="project" value="TreeGrafter"/>
</dbReference>
<dbReference type="GO" id="GO:0044183">
    <property type="term" value="F:protein folding chaperone"/>
    <property type="evidence" value="ECO:0007669"/>
    <property type="project" value="TreeGrafter"/>
</dbReference>
<dbReference type="GO" id="GO:0051082">
    <property type="term" value="F:unfolded protein binding"/>
    <property type="evidence" value="ECO:0007669"/>
    <property type="project" value="TreeGrafter"/>
</dbReference>
<proteinExistence type="predicted"/>
<dbReference type="InterPro" id="IPR013783">
    <property type="entry name" value="Ig-like_fold"/>
</dbReference>
<dbReference type="PROSITE" id="PS50076">
    <property type="entry name" value="DNAJ_2"/>
    <property type="match status" value="1"/>
</dbReference>
<dbReference type="InterPro" id="IPR036116">
    <property type="entry name" value="FN3_sf"/>
</dbReference>
<evidence type="ECO:0000256" key="1">
    <source>
        <dbReference type="SAM" id="MobiDB-lite"/>
    </source>
</evidence>
<dbReference type="Gene3D" id="1.10.287.110">
    <property type="entry name" value="DnaJ domain"/>
    <property type="match status" value="1"/>
</dbReference>
<dbReference type="AlphaFoldDB" id="A0AAW1RML8"/>
<evidence type="ECO:0000313" key="4">
    <source>
        <dbReference type="EMBL" id="KAK9835305.1"/>
    </source>
</evidence>
<dbReference type="Pfam" id="PF00226">
    <property type="entry name" value="DnaJ"/>
    <property type="match status" value="1"/>
</dbReference>
<feature type="compositionally biased region" description="Basic and acidic residues" evidence="1">
    <location>
        <begin position="209"/>
        <end position="229"/>
    </location>
</feature>
<feature type="compositionally biased region" description="Low complexity" evidence="1">
    <location>
        <begin position="497"/>
        <end position="526"/>
    </location>
</feature>
<dbReference type="InterPro" id="IPR003961">
    <property type="entry name" value="FN3_dom"/>
</dbReference>
<dbReference type="SUPFAM" id="SSF49265">
    <property type="entry name" value="Fibronectin type III"/>
    <property type="match status" value="1"/>
</dbReference>
<comment type="caution">
    <text evidence="4">The sequence shown here is derived from an EMBL/GenBank/DDBJ whole genome shotgun (WGS) entry which is preliminary data.</text>
</comment>
<feature type="domain" description="Fibronectin type-III" evidence="3">
    <location>
        <begin position="274"/>
        <end position="374"/>
    </location>
</feature>
<dbReference type="PROSITE" id="PS50853">
    <property type="entry name" value="FN3"/>
    <property type="match status" value="1"/>
</dbReference>
<feature type="compositionally biased region" description="Low complexity" evidence="1">
    <location>
        <begin position="382"/>
        <end position="395"/>
    </location>
</feature>
<feature type="compositionally biased region" description="Basic and acidic residues" evidence="1">
    <location>
        <begin position="456"/>
        <end position="475"/>
    </location>
</feature>
<dbReference type="GO" id="GO:0005634">
    <property type="term" value="C:nucleus"/>
    <property type="evidence" value="ECO:0007669"/>
    <property type="project" value="TreeGrafter"/>
</dbReference>
<evidence type="ECO:0000313" key="5">
    <source>
        <dbReference type="Proteomes" id="UP001445335"/>
    </source>
</evidence>
<evidence type="ECO:0000259" key="3">
    <source>
        <dbReference type="PROSITE" id="PS50853"/>
    </source>
</evidence>
<protein>
    <recommendedName>
        <fullName evidence="6">J domain-containing protein</fullName>
    </recommendedName>
</protein>
<feature type="compositionally biased region" description="Low complexity" evidence="1">
    <location>
        <begin position="230"/>
        <end position="242"/>
    </location>
</feature>
<dbReference type="InterPro" id="IPR036869">
    <property type="entry name" value="J_dom_sf"/>
</dbReference>
<dbReference type="InterPro" id="IPR003903">
    <property type="entry name" value="UIM_dom"/>
</dbReference>
<feature type="region of interest" description="Disordered" evidence="1">
    <location>
        <begin position="456"/>
        <end position="655"/>
    </location>
</feature>
<dbReference type="PROSITE" id="PS50330">
    <property type="entry name" value="UIM"/>
    <property type="match status" value="1"/>
</dbReference>
<dbReference type="EMBL" id="JALJOU010000028">
    <property type="protein sequence ID" value="KAK9835305.1"/>
    <property type="molecule type" value="Genomic_DNA"/>
</dbReference>
<dbReference type="PRINTS" id="PR00625">
    <property type="entry name" value="JDOMAIN"/>
</dbReference>
<name>A0AAW1RML8_9CHLO</name>
<dbReference type="SUPFAM" id="SSF46565">
    <property type="entry name" value="Chaperone J-domain"/>
    <property type="match status" value="1"/>
</dbReference>
<dbReference type="PANTHER" id="PTHR43948">
    <property type="entry name" value="DNAJ HOMOLOG SUBFAMILY B"/>
    <property type="match status" value="1"/>
</dbReference>
<dbReference type="PANTHER" id="PTHR43948:SF14">
    <property type="entry name" value="PROTEIN DNAJ, PUTATIVE-RELATED"/>
    <property type="match status" value="1"/>
</dbReference>
<dbReference type="SMART" id="SM00271">
    <property type="entry name" value="DnaJ"/>
    <property type="match status" value="1"/>
</dbReference>
<dbReference type="Proteomes" id="UP001445335">
    <property type="component" value="Unassembled WGS sequence"/>
</dbReference>
<feature type="region of interest" description="Disordered" evidence="1">
    <location>
        <begin position="367"/>
        <end position="424"/>
    </location>
</feature>
<gene>
    <name evidence="4" type="ORF">WJX81_000613</name>
</gene>
<evidence type="ECO:0000259" key="2">
    <source>
        <dbReference type="PROSITE" id="PS50076"/>
    </source>
</evidence>
<feature type="compositionally biased region" description="Basic and acidic residues" evidence="1">
    <location>
        <begin position="580"/>
        <end position="595"/>
    </location>
</feature>
<sequence>MRLTREEAREVLGVDEDAEEDEIRRVYKKLALAHHPDKNAGREAEASEEFKKINACYQRLCIAEGESSDSEDDFADVYAQDPMEFFAHIFNMHMNMRGGRGGRGGPSPHIFMGGFGGPMFGFGVDPGGGGGRGGRFGGGGFSGGFGGGGFYGGGGGRRSGGGTSSFGRDFDDNESDNDNMGWYEEQPSFARRRQKAEQQQEQLRRRKQAQAEKDEEMREKRRQQREAAKAAKQAGRVKAAKASGQAPSDPAAEVAAAEVAAAAADPVLKSQLARPTQVEKGEASITLSVARAAWLSGDSEDTIKRGYEWELHLRAATDSAWRAVRSEGGSHRIIAAGLVPGTKYFFRARVVREGPTETQYGEYSVESSYTTQGHAGQPTAPPAVAAKQAPVGVQSKKGRRREAAEKRRGGGSGGGGSRSVFPDEGNINTEAEMAALQAQKEKEAATRLALERAAAEYAEEAARVAKEAREAEAKIAAKAAAKKPAARARAARRAEAPQESSAAAPPARDAPVGASAGASGSSSRAGCGSGAGGGSRAGYEGARPQQTTPAERQWSGGGSSAAAREEAELQEAIQLSLAMEESRRQHEAERQRAELEAAMQEDAPANGHMGPVPGRPTMAAPGEQGPRARSGSFPNGVDTPAAEPFGGQFDGRAPL</sequence>
<dbReference type="CDD" id="cd00063">
    <property type="entry name" value="FN3"/>
    <property type="match status" value="1"/>
</dbReference>